<dbReference type="KEGG" id="tma:TM1236"/>
<keyword evidence="2" id="KW-1185">Reference proteome</keyword>
<dbReference type="Proteomes" id="UP000008183">
    <property type="component" value="Chromosome"/>
</dbReference>
<name>Q9X0W3_THEMA</name>
<dbReference type="EMBL" id="AE000512">
    <property type="protein sequence ID" value="AAD36311.1"/>
    <property type="molecule type" value="Genomic_DNA"/>
</dbReference>
<reference evidence="1 2" key="1">
    <citation type="journal article" date="1999" name="Nature">
        <title>Evidence for lateral gene transfer between Archaea and Bacteria from genome sequence of Thermotoga maritima.</title>
        <authorList>
            <person name="Nelson K.E."/>
            <person name="Clayton R.A."/>
            <person name="Gill S.R."/>
            <person name="Gwinn M.L."/>
            <person name="Dodson R.J."/>
            <person name="Haft D.H."/>
            <person name="Hickey E.K."/>
            <person name="Peterson J.D."/>
            <person name="Nelson W.C."/>
            <person name="Ketchum K.A."/>
            <person name="McDonald L."/>
            <person name="Utterback T.R."/>
            <person name="Malek J.A."/>
            <person name="Linher K.D."/>
            <person name="Garrett M.M."/>
            <person name="Stewart A.M."/>
            <person name="Cotton M.D."/>
            <person name="Pratt M.S."/>
            <person name="Phillips C.A."/>
            <person name="Richardson D."/>
            <person name="Heidelberg J."/>
            <person name="Sutton G.G."/>
            <person name="Fleischmann R.D."/>
            <person name="White O."/>
            <person name="Salzberg S.L."/>
            <person name="Smith H.O."/>
            <person name="Venter J.C."/>
            <person name="Fraser C.M."/>
        </authorList>
    </citation>
    <scope>NUCLEOTIDE SEQUENCE [LARGE SCALE GENOMIC DNA]</scope>
    <source>
        <strain evidence="2">ATCC 43589 / DSM 3109 / JCM 10099 / NBRC 100826 / MSB8</strain>
    </source>
</reference>
<organism evidence="1 2">
    <name type="scientific">Thermotoga maritima (strain ATCC 43589 / DSM 3109 / JCM 10099 / NBRC 100826 / MSB8)</name>
    <dbReference type="NCBI Taxonomy" id="243274"/>
    <lineage>
        <taxon>Bacteria</taxon>
        <taxon>Thermotogati</taxon>
        <taxon>Thermotogota</taxon>
        <taxon>Thermotogae</taxon>
        <taxon>Thermotogales</taxon>
        <taxon>Thermotogaceae</taxon>
        <taxon>Thermotoga</taxon>
    </lineage>
</organism>
<dbReference type="PIR" id="E72279">
    <property type="entry name" value="E72279"/>
</dbReference>
<protein>
    <submittedName>
        <fullName evidence="1">Uncharacterized protein</fullName>
    </submittedName>
</protein>
<dbReference type="AlphaFoldDB" id="Q9X0W3"/>
<accession>Q9X0W3</accession>
<proteinExistence type="predicted"/>
<evidence type="ECO:0000313" key="1">
    <source>
        <dbReference type="EMBL" id="AAD36311.1"/>
    </source>
</evidence>
<gene>
    <name evidence="1" type="ordered locus">TM_1236</name>
</gene>
<evidence type="ECO:0000313" key="2">
    <source>
        <dbReference type="Proteomes" id="UP000008183"/>
    </source>
</evidence>
<dbReference type="EnsemblBacteria" id="AAD36311">
    <property type="protein sequence ID" value="AAD36311"/>
    <property type="gene ID" value="TM_1236"/>
</dbReference>
<sequence>MNTPLKRFFKIGYVIENFLHPYHNKKLLPLSRGVNIKGIFVLLNTLWRVFQDGSLQDLWSFT</sequence>
<dbReference type="InParanoid" id="Q9X0W3"/>